<dbReference type="InterPro" id="IPR011396">
    <property type="entry name" value="PT_DNA_restrict"/>
</dbReference>
<comment type="caution">
    <text evidence="2">The sequence shown here is derived from an EMBL/GenBank/DDBJ whole genome shotgun (WGS) entry which is preliminary data.</text>
</comment>
<evidence type="ECO:0000313" key="3">
    <source>
        <dbReference type="Proteomes" id="UP000220102"/>
    </source>
</evidence>
<name>A0A2A8CZY7_9BACT</name>
<keyword evidence="2" id="KW-0255">Endonuclease</keyword>
<dbReference type="InterPro" id="IPR003615">
    <property type="entry name" value="HNH_nuc"/>
</dbReference>
<dbReference type="EMBL" id="PDEQ01000002">
    <property type="protein sequence ID" value="PEN14289.1"/>
    <property type="molecule type" value="Genomic_DNA"/>
</dbReference>
<dbReference type="Proteomes" id="UP000220102">
    <property type="component" value="Unassembled WGS sequence"/>
</dbReference>
<dbReference type="InterPro" id="IPR058813">
    <property type="entry name" value="DNA-SBD_ScoMcrA"/>
</dbReference>
<keyword evidence="3" id="KW-1185">Reference proteome</keyword>
<dbReference type="AlphaFoldDB" id="A0A2A8CZY7"/>
<dbReference type="Gene3D" id="1.10.30.50">
    <property type="match status" value="1"/>
</dbReference>
<evidence type="ECO:0000313" key="2">
    <source>
        <dbReference type="EMBL" id="PEN14289.1"/>
    </source>
</evidence>
<evidence type="ECO:0000259" key="1">
    <source>
        <dbReference type="SMART" id="SM00507"/>
    </source>
</evidence>
<keyword evidence="2" id="KW-0540">Nuclease</keyword>
<dbReference type="RefSeq" id="WP_098074468.1">
    <property type="nucleotide sequence ID" value="NZ_PDEQ01000002.1"/>
</dbReference>
<feature type="domain" description="HNH nuclease" evidence="1">
    <location>
        <begin position="169"/>
        <end position="226"/>
    </location>
</feature>
<sequence length="295" mass="34163">MERDTIRSRFEELTVWSRGDQRAPHKPLLVLYALAELERGNRWVGFLDVDEHVTALLKEFGPPRKSHHAEYPFWRLQNDGVWTVLDAENLTRRASNTDPLKSELKEHNTRAGFLPDVWSALEDDAALRHEIARMLLDEHFADSLHEDILDAVGLDLTYRSTKRPSRDPAFRQDVLRAYRYRCAVCGFDLKLDARPIGLEAAHIKWRQARGPDQVSNGICLCALHHKMLDKGAIHFTVDLKLMLSESLHGSNPHFRELQDQEGQRIHVPQRDAYYPDENFVQWHVKEVFRGEYAAG</sequence>
<dbReference type="Pfam" id="PF26340">
    <property type="entry name" value="DNA-SBD_ScoMcrA"/>
    <property type="match status" value="1"/>
</dbReference>
<dbReference type="Pfam" id="PF13391">
    <property type="entry name" value="HNH_2"/>
    <property type="match status" value="1"/>
</dbReference>
<dbReference type="CDD" id="cd00085">
    <property type="entry name" value="HNHc"/>
    <property type="match status" value="1"/>
</dbReference>
<gene>
    <name evidence="2" type="ORF">CRI94_04420</name>
</gene>
<dbReference type="NCBIfam" id="NF045808">
    <property type="entry name" value="PT-DNA_restrict"/>
    <property type="match status" value="1"/>
</dbReference>
<dbReference type="PIRSF" id="PIRSF030850">
    <property type="entry name" value="UCP030850"/>
    <property type="match status" value="1"/>
</dbReference>
<dbReference type="GO" id="GO:0004519">
    <property type="term" value="F:endonuclease activity"/>
    <property type="evidence" value="ECO:0007669"/>
    <property type="project" value="UniProtKB-KW"/>
</dbReference>
<dbReference type="SMART" id="SM00507">
    <property type="entry name" value="HNHc"/>
    <property type="match status" value="1"/>
</dbReference>
<keyword evidence="2" id="KW-0378">Hydrolase</keyword>
<dbReference type="OrthoDB" id="67788at2"/>
<proteinExistence type="predicted"/>
<reference evidence="2 3" key="1">
    <citation type="submission" date="2017-10" db="EMBL/GenBank/DDBJ databases">
        <title>Draft genome of Longibacter Salinarum.</title>
        <authorList>
            <person name="Goh K.M."/>
            <person name="Shamsir M.S."/>
            <person name="Lim S.W."/>
        </authorList>
    </citation>
    <scope>NUCLEOTIDE SEQUENCE [LARGE SCALE GENOMIC DNA]</scope>
    <source>
        <strain evidence="2 3">KCTC 52045</strain>
    </source>
</reference>
<organism evidence="2 3">
    <name type="scientific">Longibacter salinarum</name>
    <dbReference type="NCBI Taxonomy" id="1850348"/>
    <lineage>
        <taxon>Bacteria</taxon>
        <taxon>Pseudomonadati</taxon>
        <taxon>Rhodothermota</taxon>
        <taxon>Rhodothermia</taxon>
        <taxon>Rhodothermales</taxon>
        <taxon>Salisaetaceae</taxon>
        <taxon>Longibacter</taxon>
    </lineage>
</organism>
<protein>
    <submittedName>
        <fullName evidence="2">HNH endonuclease</fullName>
    </submittedName>
</protein>
<accession>A0A2A8CZY7</accession>